<dbReference type="Proteomes" id="UP000294593">
    <property type="component" value="Unassembled WGS sequence"/>
</dbReference>
<dbReference type="InterPro" id="IPR007296">
    <property type="entry name" value="DUF403"/>
</dbReference>
<evidence type="ECO:0000313" key="5">
    <source>
        <dbReference type="Proteomes" id="UP000294593"/>
    </source>
</evidence>
<dbReference type="Pfam" id="PF04168">
    <property type="entry name" value="Alpha-E"/>
    <property type="match status" value="1"/>
</dbReference>
<feature type="domain" description="DUF403" evidence="2">
    <location>
        <begin position="565"/>
        <end position="880"/>
    </location>
</feature>
<gene>
    <name evidence="4" type="ORF">EV672_101203</name>
</gene>
<keyword evidence="5" id="KW-1185">Reference proteome</keyword>
<feature type="domain" description="Circularly permuted ATP-grasp type 2" evidence="3">
    <location>
        <begin position="111"/>
        <end position="516"/>
    </location>
</feature>
<protein>
    <submittedName>
        <fullName evidence="4">Putative circularly permuted ATP-grasp superfamily protein</fullName>
    </submittedName>
</protein>
<dbReference type="PANTHER" id="PTHR34595">
    <property type="entry name" value="BLR5612 PROTEIN"/>
    <property type="match status" value="1"/>
</dbReference>
<sequence>MPPSVTTSLTTSLPLFDDATPAGASPGEALAHELLQRARPAEAGHYDELRDAEGALRPAWRGFVDHLGAPLDDLQRRQALMARQIREDGITYNVYNAQGGPSRPWSLEVLPLIVEADEWRSLEQGVAQRARLLNTVLADTYGEQRLLKEALLPSALVLGHPGYLRGLQGVTPPGGIHLHVLAFDLVRGPDGAWWVVSHRTQAPSGLGYVMQNRLIVSRQFPEAYRAMNVQHLASGYRRLIDTLSELAAGCVGGAEGAQGAAPSLALLTPGPFNETYFEQAYLARYLGLPLVEGGDLVVRDERLFMKTVQGLAPLHGLLRRLDDDFCDPLELRSDSHLGVPGLMQVVRAGHVVLANALGTGFLESPAVHGFLPALSRKLLGEELALPSLPTWWCGEASAWADIRPELAHQVIRPSHPHAGTPGFGSPRLRQSFEAVLGQTLTAPALQAWRERIDHDPGAYTVQDFVPYAQAPVWQGGGAGAGGAGHVNPRGASLRVYALSDGRGGWQVLPGGMTRIATRDAGPVSMQLGGSSLDTWVLTDEPVDTFSMLPTSVRLDELAQRQRPVASRIGENLFWMGRYTERAEQQLRLVQNLIGLASTEDEPDDAVLQALSALSLRCGLVPQGTPSLAQAPRVFERAALDALIDPQARQGALSLAHNLDALARSAQTLRERLSPAHVRLLRTLGPDFQQALTPDAPQGRPGLQQADEALEHLAMQLSAVTGAQTDRMTRDAGWRLLTVGRLIERLAGYAGFLQAFCTHEALGQAQGYDQLLDLFDSAITFRARFQRRLERPALLAMLVMDENNPRALACVLRRLRTELGKLPERGSSQADLLALLPHQGVGSTLDELCDPALGPERLLALCARLIDASWRLSDEVARLFFVHAETHDAMVSA</sequence>
<dbReference type="InterPro" id="IPR051680">
    <property type="entry name" value="ATP-dep_Glu-Cys_Ligase-2"/>
</dbReference>
<reference evidence="4 5" key="1">
    <citation type="submission" date="2019-03" db="EMBL/GenBank/DDBJ databases">
        <title>Genomic Encyclopedia of Type Strains, Phase IV (KMG-IV): sequencing the most valuable type-strain genomes for metagenomic binning, comparative biology and taxonomic classification.</title>
        <authorList>
            <person name="Goeker M."/>
        </authorList>
    </citation>
    <scope>NUCLEOTIDE SEQUENCE [LARGE SCALE GENOMIC DNA]</scope>
    <source>
        <strain evidence="4 5">DSM 11901</strain>
    </source>
</reference>
<proteinExistence type="predicted"/>
<dbReference type="AlphaFoldDB" id="A0A4R6RQA4"/>
<dbReference type="SUPFAM" id="SSF56059">
    <property type="entry name" value="Glutathione synthetase ATP-binding domain-like"/>
    <property type="match status" value="1"/>
</dbReference>
<evidence type="ECO:0000313" key="4">
    <source>
        <dbReference type="EMBL" id="TDP88066.1"/>
    </source>
</evidence>
<evidence type="ECO:0000259" key="2">
    <source>
        <dbReference type="Pfam" id="PF04168"/>
    </source>
</evidence>
<evidence type="ECO:0000256" key="1">
    <source>
        <dbReference type="SAM" id="MobiDB-lite"/>
    </source>
</evidence>
<dbReference type="PANTHER" id="PTHR34595:SF2">
    <property type="entry name" value="BLR2978 PROTEIN"/>
    <property type="match status" value="1"/>
</dbReference>
<feature type="region of interest" description="Disordered" evidence="1">
    <location>
        <begin position="1"/>
        <end position="26"/>
    </location>
</feature>
<evidence type="ECO:0000259" key="3">
    <source>
        <dbReference type="Pfam" id="PF14403"/>
    </source>
</evidence>
<organism evidence="4 5">
    <name type="scientific">Aquabacterium commune</name>
    <dbReference type="NCBI Taxonomy" id="70586"/>
    <lineage>
        <taxon>Bacteria</taxon>
        <taxon>Pseudomonadati</taxon>
        <taxon>Pseudomonadota</taxon>
        <taxon>Betaproteobacteria</taxon>
        <taxon>Burkholderiales</taxon>
        <taxon>Aquabacterium</taxon>
    </lineage>
</organism>
<dbReference type="EMBL" id="SNXW01000001">
    <property type="protein sequence ID" value="TDP88066.1"/>
    <property type="molecule type" value="Genomic_DNA"/>
</dbReference>
<dbReference type="Gene3D" id="3.40.50.11290">
    <property type="match status" value="1"/>
</dbReference>
<dbReference type="Pfam" id="PF14403">
    <property type="entry name" value="CP_ATPgrasp_2"/>
    <property type="match status" value="1"/>
</dbReference>
<name>A0A4R6RQA4_9BURK</name>
<feature type="compositionally biased region" description="Low complexity" evidence="1">
    <location>
        <begin position="1"/>
        <end position="15"/>
    </location>
</feature>
<accession>A0A4R6RQA4</accession>
<comment type="caution">
    <text evidence="4">The sequence shown here is derived from an EMBL/GenBank/DDBJ whole genome shotgun (WGS) entry which is preliminary data.</text>
</comment>
<dbReference type="InterPro" id="IPR025841">
    <property type="entry name" value="CP_ATPgrasp_2"/>
</dbReference>